<evidence type="ECO:0000313" key="2">
    <source>
        <dbReference type="Proteomes" id="UP000550501"/>
    </source>
</evidence>
<reference evidence="1 2" key="1">
    <citation type="submission" date="2020-08" db="EMBL/GenBank/DDBJ databases">
        <title>The Agave Microbiome: Exploring the role of microbial communities in plant adaptations to desert environments.</title>
        <authorList>
            <person name="Partida-Martinez L.P."/>
        </authorList>
    </citation>
    <scope>NUCLEOTIDE SEQUENCE [LARGE SCALE GENOMIC DNA]</scope>
    <source>
        <strain evidence="1 2">AT2.18</strain>
    </source>
</reference>
<gene>
    <name evidence="1" type="ORF">FHR72_004389</name>
</gene>
<name>A0A839QDN5_MYCIR</name>
<keyword evidence="2" id="KW-1185">Reference proteome</keyword>
<dbReference type="EMBL" id="JACHVU010000012">
    <property type="protein sequence ID" value="MBB2992884.1"/>
    <property type="molecule type" value="Genomic_DNA"/>
</dbReference>
<comment type="caution">
    <text evidence="1">The sequence shown here is derived from an EMBL/GenBank/DDBJ whole genome shotgun (WGS) entry which is preliminary data.</text>
</comment>
<evidence type="ECO:0000313" key="1">
    <source>
        <dbReference type="EMBL" id="MBB2992884.1"/>
    </source>
</evidence>
<sequence>MSRSNGPFGFDPEDLDRVVREAGEGLRDALDGLGRFISTPGEKAGWSTLFDEFSRTTRPRSRPETTGEAGDGVWAIYTLDEAGGAHIEQVYPTELDALRANKDNTDPTRRVRFLPYGIAVSVLDTAATDTGQDSDTETGTMGGTGS</sequence>
<accession>A0A839QDN5</accession>
<organism evidence="1 2">
    <name type="scientific">Mycolicibacterium iranicum</name>
    <name type="common">Mycobacterium iranicum</name>
    <dbReference type="NCBI Taxonomy" id="912594"/>
    <lineage>
        <taxon>Bacteria</taxon>
        <taxon>Bacillati</taxon>
        <taxon>Actinomycetota</taxon>
        <taxon>Actinomycetes</taxon>
        <taxon>Mycobacteriales</taxon>
        <taxon>Mycobacteriaceae</taxon>
        <taxon>Mycolicibacterium</taxon>
    </lineage>
</organism>
<dbReference type="AlphaFoldDB" id="A0A839QDN5"/>
<dbReference type="Proteomes" id="UP000550501">
    <property type="component" value="Unassembled WGS sequence"/>
</dbReference>
<protein>
    <recommendedName>
        <fullName evidence="3">Transmembrane protein</fullName>
    </recommendedName>
</protein>
<dbReference type="RefSeq" id="WP_183472024.1">
    <property type="nucleotide sequence ID" value="NZ_JACHVU010000012.1"/>
</dbReference>
<proteinExistence type="predicted"/>
<evidence type="ECO:0008006" key="3">
    <source>
        <dbReference type="Google" id="ProtNLM"/>
    </source>
</evidence>